<dbReference type="Proteomes" id="UP001233999">
    <property type="component" value="Unassembled WGS sequence"/>
</dbReference>
<keyword evidence="1" id="KW-1133">Transmembrane helix</keyword>
<keyword evidence="1" id="KW-0812">Transmembrane</keyword>
<feature type="non-terminal residue" evidence="2">
    <location>
        <position position="90"/>
    </location>
</feature>
<accession>A0AAD7ZHR9</accession>
<organism evidence="2 3">
    <name type="scientific">Diploptera punctata</name>
    <name type="common">Pacific beetle cockroach</name>
    <dbReference type="NCBI Taxonomy" id="6984"/>
    <lineage>
        <taxon>Eukaryota</taxon>
        <taxon>Metazoa</taxon>
        <taxon>Ecdysozoa</taxon>
        <taxon>Arthropoda</taxon>
        <taxon>Hexapoda</taxon>
        <taxon>Insecta</taxon>
        <taxon>Pterygota</taxon>
        <taxon>Neoptera</taxon>
        <taxon>Polyneoptera</taxon>
        <taxon>Dictyoptera</taxon>
        <taxon>Blattodea</taxon>
        <taxon>Blaberoidea</taxon>
        <taxon>Blaberidae</taxon>
        <taxon>Diplopterinae</taxon>
        <taxon>Diploptera</taxon>
    </lineage>
</organism>
<evidence type="ECO:0000313" key="2">
    <source>
        <dbReference type="EMBL" id="KAJ9580914.1"/>
    </source>
</evidence>
<feature type="transmembrane region" description="Helical" evidence="1">
    <location>
        <begin position="33"/>
        <end position="55"/>
    </location>
</feature>
<dbReference type="EMBL" id="JASPKZ010008096">
    <property type="protein sequence ID" value="KAJ9580914.1"/>
    <property type="molecule type" value="Genomic_DNA"/>
</dbReference>
<evidence type="ECO:0000256" key="1">
    <source>
        <dbReference type="SAM" id="Phobius"/>
    </source>
</evidence>
<reference evidence="2" key="1">
    <citation type="journal article" date="2023" name="IScience">
        <title>Live-bearing cockroach genome reveals convergent evolutionary mechanisms linked to viviparity in insects and beyond.</title>
        <authorList>
            <person name="Fouks B."/>
            <person name="Harrison M.C."/>
            <person name="Mikhailova A.A."/>
            <person name="Marchal E."/>
            <person name="English S."/>
            <person name="Carruthers M."/>
            <person name="Jennings E.C."/>
            <person name="Chiamaka E.L."/>
            <person name="Frigard R.A."/>
            <person name="Pippel M."/>
            <person name="Attardo G.M."/>
            <person name="Benoit J.B."/>
            <person name="Bornberg-Bauer E."/>
            <person name="Tobe S.S."/>
        </authorList>
    </citation>
    <scope>NUCLEOTIDE SEQUENCE</scope>
    <source>
        <strain evidence="2">Stay&amp;Tobe</strain>
    </source>
</reference>
<protein>
    <submittedName>
        <fullName evidence="2">Uncharacterized protein</fullName>
    </submittedName>
</protein>
<name>A0AAD7ZHR9_DIPPU</name>
<feature type="non-terminal residue" evidence="2">
    <location>
        <position position="1"/>
    </location>
</feature>
<reference evidence="2" key="2">
    <citation type="submission" date="2023-05" db="EMBL/GenBank/DDBJ databases">
        <authorList>
            <person name="Fouks B."/>
        </authorList>
    </citation>
    <scope>NUCLEOTIDE SEQUENCE</scope>
    <source>
        <strain evidence="2">Stay&amp;Tobe</strain>
        <tissue evidence="2">Testes</tissue>
    </source>
</reference>
<comment type="caution">
    <text evidence="2">The sequence shown here is derived from an EMBL/GenBank/DDBJ whole genome shotgun (WGS) entry which is preliminary data.</text>
</comment>
<evidence type="ECO:0000313" key="3">
    <source>
        <dbReference type="Proteomes" id="UP001233999"/>
    </source>
</evidence>
<proteinExistence type="predicted"/>
<sequence>FSSSPFPLTSGEEKLTTLVRVREDIKSLKVKNWVVVLMVVVMMMMMTVYRTYFIVYRKHFQLSISDSDNVMLTITIVLSTSKKTNLERAF</sequence>
<dbReference type="AlphaFoldDB" id="A0AAD7ZHR9"/>
<gene>
    <name evidence="2" type="ORF">L9F63_023909</name>
</gene>
<keyword evidence="1" id="KW-0472">Membrane</keyword>
<keyword evidence="3" id="KW-1185">Reference proteome</keyword>